<evidence type="ECO:0000313" key="2">
    <source>
        <dbReference type="EMBL" id="OGF11162.1"/>
    </source>
</evidence>
<dbReference type="Proteomes" id="UP000177230">
    <property type="component" value="Unassembled WGS sequence"/>
</dbReference>
<accession>A0A1F5R9Q2</accession>
<protein>
    <recommendedName>
        <fullName evidence="1">Nucleotidyl transferase domain-containing protein</fullName>
    </recommendedName>
</protein>
<dbReference type="AlphaFoldDB" id="A0A1F5R9Q2"/>
<proteinExistence type="predicted"/>
<dbReference type="Gene3D" id="2.160.10.10">
    <property type="entry name" value="Hexapeptide repeat proteins"/>
    <property type="match status" value="1"/>
</dbReference>
<dbReference type="PANTHER" id="PTHR42883">
    <property type="entry name" value="GLUCOSE-1-PHOSPHATE THYMIDYLTRANSFERASE"/>
    <property type="match status" value="1"/>
</dbReference>
<sequence length="325" mass="35773">MKVIIPVAGAGTRLRPHTHTTPKVLISVAGKPMIGHILDQLVGLPIDQIVMVVGQMGDRIKEYVDGHYKFKVKYIVQPEAKGLADAIYLSREAVKKDDALIILGDTVFSTDFKKLLSKKNSQIGVKEVSDPRRFGVVEHQHGKITKLVEKPEHPRSNLAIVGIYLIKDMPKLYSAISTLMEKNIRTKGEYQLTDALQLLIDRGQTMETFAVDGWYDCGKPETLLDTNRQLLDLYLQKSVKIKGVVINNPVSIDPSARIEKSVIGPYVSVAAGSHIKNALISDTIIGRNVCLDSIMLKKSIIGDNAVVKGKQRKLSVGDGSEVDLS</sequence>
<dbReference type="Pfam" id="PF00483">
    <property type="entry name" value="NTP_transferase"/>
    <property type="match status" value="1"/>
</dbReference>
<name>A0A1F5R9Q2_9BACT</name>
<gene>
    <name evidence="2" type="ORF">A2024_07805</name>
</gene>
<dbReference type="Gene3D" id="3.90.550.10">
    <property type="entry name" value="Spore Coat Polysaccharide Biosynthesis Protein SpsA, Chain A"/>
    <property type="match status" value="1"/>
</dbReference>
<feature type="domain" description="Nucleotidyl transferase" evidence="1">
    <location>
        <begin position="3"/>
        <end position="231"/>
    </location>
</feature>
<evidence type="ECO:0000259" key="1">
    <source>
        <dbReference type="Pfam" id="PF00483"/>
    </source>
</evidence>
<dbReference type="InterPro" id="IPR029044">
    <property type="entry name" value="Nucleotide-diphossugar_trans"/>
</dbReference>
<comment type="caution">
    <text evidence="2">The sequence shown here is derived from an EMBL/GenBank/DDBJ whole genome shotgun (WGS) entry which is preliminary data.</text>
</comment>
<evidence type="ECO:0000313" key="3">
    <source>
        <dbReference type="Proteomes" id="UP000177230"/>
    </source>
</evidence>
<dbReference type="InterPro" id="IPR005835">
    <property type="entry name" value="NTP_transferase_dom"/>
</dbReference>
<reference evidence="2 3" key="1">
    <citation type="journal article" date="2016" name="Nat. Commun.">
        <title>Thousands of microbial genomes shed light on interconnected biogeochemical processes in an aquifer system.</title>
        <authorList>
            <person name="Anantharaman K."/>
            <person name="Brown C.T."/>
            <person name="Hug L.A."/>
            <person name="Sharon I."/>
            <person name="Castelle C.J."/>
            <person name="Probst A.J."/>
            <person name="Thomas B.C."/>
            <person name="Singh A."/>
            <person name="Wilkins M.J."/>
            <person name="Karaoz U."/>
            <person name="Brodie E.L."/>
            <person name="Williams K.H."/>
            <person name="Hubbard S.S."/>
            <person name="Banfield J.F."/>
        </authorList>
    </citation>
    <scope>NUCLEOTIDE SEQUENCE [LARGE SCALE GENOMIC DNA]</scope>
</reference>
<dbReference type="EMBL" id="MFFM01000037">
    <property type="protein sequence ID" value="OGF11162.1"/>
    <property type="molecule type" value="Genomic_DNA"/>
</dbReference>
<dbReference type="SUPFAM" id="SSF53448">
    <property type="entry name" value="Nucleotide-diphospho-sugar transferases"/>
    <property type="match status" value="1"/>
</dbReference>
<organism evidence="2 3">
    <name type="scientific">Candidatus Edwardsbacteria bacterium GWF2_54_11</name>
    <dbReference type="NCBI Taxonomy" id="1817851"/>
    <lineage>
        <taxon>Bacteria</taxon>
        <taxon>Candidatus Edwardsiibacteriota</taxon>
    </lineage>
</organism>
<dbReference type="PANTHER" id="PTHR42883:SF2">
    <property type="entry name" value="THYMIDYLYLTRANSFERASE"/>
    <property type="match status" value="1"/>
</dbReference>